<dbReference type="Pfam" id="PF07686">
    <property type="entry name" value="V-set"/>
    <property type="match status" value="1"/>
</dbReference>
<dbReference type="STRING" id="7918.ENSLOCP00000012717"/>
<dbReference type="GO" id="GO:0042129">
    <property type="term" value="P:regulation of T cell proliferation"/>
    <property type="evidence" value="ECO:0007669"/>
    <property type="project" value="InterPro"/>
</dbReference>
<dbReference type="GeneTree" id="ENSGT00530000063873"/>
<protein>
    <submittedName>
        <fullName evidence="12">Cytotoxic T-lymphocyte associated protein 4</fullName>
    </submittedName>
</protein>
<organism evidence="12 13">
    <name type="scientific">Lepisosteus oculatus</name>
    <name type="common">Spotted gar</name>
    <dbReference type="NCBI Taxonomy" id="7918"/>
    <lineage>
        <taxon>Eukaryota</taxon>
        <taxon>Metazoa</taxon>
        <taxon>Chordata</taxon>
        <taxon>Craniata</taxon>
        <taxon>Vertebrata</taxon>
        <taxon>Euteleostomi</taxon>
        <taxon>Actinopterygii</taxon>
        <taxon>Neopterygii</taxon>
        <taxon>Holostei</taxon>
        <taxon>Semionotiformes</taxon>
        <taxon>Lepisosteidae</taxon>
        <taxon>Lepisosteus</taxon>
    </lineage>
</organism>
<evidence type="ECO:0000256" key="7">
    <source>
        <dbReference type="ARBA" id="ARBA00023180"/>
    </source>
</evidence>
<keyword evidence="7" id="KW-0325">Glycoprotein</keyword>
<evidence type="ECO:0000256" key="9">
    <source>
        <dbReference type="SAM" id="Phobius"/>
    </source>
</evidence>
<evidence type="ECO:0000256" key="6">
    <source>
        <dbReference type="ARBA" id="ARBA00023157"/>
    </source>
</evidence>
<dbReference type="InterPro" id="IPR013106">
    <property type="entry name" value="Ig_V-set"/>
</dbReference>
<evidence type="ECO:0000256" key="10">
    <source>
        <dbReference type="SAM" id="SignalP"/>
    </source>
</evidence>
<keyword evidence="4 9" id="KW-1133">Transmembrane helix</keyword>
<dbReference type="FunFam" id="2.60.40.10:FF:000874">
    <property type="entry name" value="Inducible T-cell costimulator"/>
    <property type="match status" value="1"/>
</dbReference>
<dbReference type="Proteomes" id="UP000018468">
    <property type="component" value="Linkage group LG12"/>
</dbReference>
<dbReference type="OMA" id="CSANINI"/>
<dbReference type="EMBL" id="AHAT01034666">
    <property type="status" value="NOT_ANNOTATED_CDS"/>
    <property type="molecule type" value="Genomic_DNA"/>
</dbReference>
<evidence type="ECO:0000256" key="1">
    <source>
        <dbReference type="ARBA" id="ARBA00004479"/>
    </source>
</evidence>
<dbReference type="PANTHER" id="PTHR11494:SF8">
    <property type="entry name" value="CYTOTOXIC T-LYMPHOCYTE PROTEIN 4"/>
    <property type="match status" value="1"/>
</dbReference>
<dbReference type="HOGENOM" id="CLU_085095_1_1_1"/>
<evidence type="ECO:0000256" key="4">
    <source>
        <dbReference type="ARBA" id="ARBA00022989"/>
    </source>
</evidence>
<evidence type="ECO:0000313" key="13">
    <source>
        <dbReference type="Proteomes" id="UP000018468"/>
    </source>
</evidence>
<keyword evidence="8" id="KW-0393">Immunoglobulin domain</keyword>
<keyword evidence="5 9" id="KW-0472">Membrane</keyword>
<dbReference type="eggNOG" id="ENOG502RZVK">
    <property type="taxonomic scope" value="Eukaryota"/>
</dbReference>
<dbReference type="KEGG" id="loc:102690085"/>
<dbReference type="InterPro" id="IPR036179">
    <property type="entry name" value="Ig-like_dom_sf"/>
</dbReference>
<keyword evidence="6" id="KW-1015">Disulfide bond</keyword>
<evidence type="ECO:0000256" key="5">
    <source>
        <dbReference type="ARBA" id="ARBA00023136"/>
    </source>
</evidence>
<feature type="domain" description="Immunoglobulin V-set" evidence="11">
    <location>
        <begin position="30"/>
        <end position="130"/>
    </location>
</feature>
<dbReference type="InParanoid" id="W5MWF8"/>
<evidence type="ECO:0000256" key="3">
    <source>
        <dbReference type="ARBA" id="ARBA00022729"/>
    </source>
</evidence>
<dbReference type="SMR" id="W5MWF8"/>
<accession>W5MWF8</accession>
<proteinExistence type="predicted"/>
<keyword evidence="2 9" id="KW-0812">Transmembrane</keyword>
<feature type="transmembrane region" description="Helical" evidence="9">
    <location>
        <begin position="154"/>
        <end position="176"/>
    </location>
</feature>
<dbReference type="SUPFAM" id="SSF48726">
    <property type="entry name" value="Immunoglobulin"/>
    <property type="match status" value="1"/>
</dbReference>
<evidence type="ECO:0000256" key="8">
    <source>
        <dbReference type="ARBA" id="ARBA00023319"/>
    </source>
</evidence>
<evidence type="ECO:0000256" key="2">
    <source>
        <dbReference type="ARBA" id="ARBA00022692"/>
    </source>
</evidence>
<dbReference type="InterPro" id="IPR013783">
    <property type="entry name" value="Ig-like_fold"/>
</dbReference>
<name>W5MWF8_LEPOC</name>
<evidence type="ECO:0000259" key="11">
    <source>
        <dbReference type="Pfam" id="PF07686"/>
    </source>
</evidence>
<comment type="subcellular location">
    <subcellularLocation>
        <location evidence="1">Membrane</location>
        <topology evidence="1">Single-pass type I membrane protein</topology>
    </subcellularLocation>
</comment>
<dbReference type="GO" id="GO:0050852">
    <property type="term" value="P:T cell receptor signaling pathway"/>
    <property type="evidence" value="ECO:0000318"/>
    <property type="project" value="GO_Central"/>
</dbReference>
<feature type="signal peptide" evidence="10">
    <location>
        <begin position="1"/>
        <end position="21"/>
    </location>
</feature>
<dbReference type="Ensembl" id="ENSLOCT00000012741.1">
    <property type="protein sequence ID" value="ENSLOCP00000012717.1"/>
    <property type="gene ID" value="ENSLOCG00000010380.1"/>
</dbReference>
<dbReference type="OrthoDB" id="9908091at2759"/>
<keyword evidence="3 10" id="KW-0732">Signal</keyword>
<dbReference type="PANTHER" id="PTHR11494">
    <property type="entry name" value="CYTOTOXIC T-LYMPHOCYTE PROTEIN"/>
    <property type="match status" value="1"/>
</dbReference>
<keyword evidence="13" id="KW-1185">Reference proteome</keyword>
<dbReference type="RefSeq" id="XP_015214835.1">
    <property type="nucleotide sequence ID" value="XM_015359349.1"/>
</dbReference>
<dbReference type="InterPro" id="IPR040216">
    <property type="entry name" value="CTLA4/CD28"/>
</dbReference>
<dbReference type="GeneID" id="102690085"/>
<sequence>MNTMICKLIAFIGLCSAGGNAFKVLQPYRVVASDGVVRLRCAFHFNGKGEELRVTLYRGMGSDSLVCASSFYLPNSTFETEGPVVCRGDASKDGVDLTVSGLQGADTDLYRCSLEIMYPPPYRQRYGNGTIIYIPEETKCADPVVAAETDKENILFFLPVSVLAFIIIMTILILTYRILSLKYRKSEYVDMAPVISRKVDCQYGYENFL</sequence>
<dbReference type="Bgee" id="ENSLOCG00000010380">
    <property type="expression patterns" value="Expressed in pharyngeal gill and 7 other cell types or tissues"/>
</dbReference>
<reference evidence="12" key="3">
    <citation type="submission" date="2025-09" db="UniProtKB">
        <authorList>
            <consortium name="Ensembl"/>
        </authorList>
    </citation>
    <scope>IDENTIFICATION</scope>
</reference>
<reference evidence="12" key="2">
    <citation type="submission" date="2025-08" db="UniProtKB">
        <authorList>
            <consortium name="Ensembl"/>
        </authorList>
    </citation>
    <scope>IDENTIFICATION</scope>
</reference>
<dbReference type="Gene3D" id="2.60.40.10">
    <property type="entry name" value="Immunoglobulins"/>
    <property type="match status" value="1"/>
</dbReference>
<evidence type="ECO:0000313" key="12">
    <source>
        <dbReference type="Ensembl" id="ENSLOCP00000012717.1"/>
    </source>
</evidence>
<dbReference type="AlphaFoldDB" id="W5MWF8"/>
<reference evidence="13" key="1">
    <citation type="submission" date="2011-12" db="EMBL/GenBank/DDBJ databases">
        <title>The Draft Genome of Lepisosteus oculatus.</title>
        <authorList>
            <consortium name="The Broad Institute Genome Assembly &amp; Analysis Group"/>
            <consortium name="Computational R&amp;D Group"/>
            <consortium name="and Sequencing Platform"/>
            <person name="Di Palma F."/>
            <person name="Alfoldi J."/>
            <person name="Johnson J."/>
            <person name="Berlin A."/>
            <person name="Gnerre S."/>
            <person name="Jaffe D."/>
            <person name="MacCallum I."/>
            <person name="Young S."/>
            <person name="Walker B.J."/>
            <person name="Lander E.S."/>
            <person name="Lindblad-Toh K."/>
        </authorList>
    </citation>
    <scope>NUCLEOTIDE SEQUENCE [LARGE SCALE GENOMIC DNA]</scope>
</reference>
<dbReference type="GO" id="GO:0009897">
    <property type="term" value="C:external side of plasma membrane"/>
    <property type="evidence" value="ECO:0000318"/>
    <property type="project" value="GO_Central"/>
</dbReference>
<feature type="chain" id="PRO_5004866680" evidence="10">
    <location>
        <begin position="22"/>
        <end position="209"/>
    </location>
</feature>